<comment type="caution">
    <text evidence="1">The sequence shown here is derived from an EMBL/GenBank/DDBJ whole genome shotgun (WGS) entry which is preliminary data.</text>
</comment>
<accession>A0A2M7BCB9</accession>
<dbReference type="AlphaFoldDB" id="A0A2M7BCB9"/>
<proteinExistence type="predicted"/>
<dbReference type="NCBIfam" id="TIGR02532">
    <property type="entry name" value="IV_pilin_GFxxxE"/>
    <property type="match status" value="1"/>
</dbReference>
<evidence type="ECO:0000313" key="2">
    <source>
        <dbReference type="Proteomes" id="UP000230399"/>
    </source>
</evidence>
<dbReference type="EMBL" id="PEVD01000044">
    <property type="protein sequence ID" value="PIV00762.1"/>
    <property type="molecule type" value="Genomic_DNA"/>
</dbReference>
<protein>
    <submittedName>
        <fullName evidence="1">Uncharacterized protein</fullName>
    </submittedName>
</protein>
<reference evidence="2" key="1">
    <citation type="submission" date="2017-09" db="EMBL/GenBank/DDBJ databases">
        <title>Depth-based differentiation of microbial function through sediment-hosted aquifers and enrichment of novel symbionts in the deep terrestrial subsurface.</title>
        <authorList>
            <person name="Probst A.J."/>
            <person name="Ladd B."/>
            <person name="Jarett J.K."/>
            <person name="Geller-Mcgrath D.E."/>
            <person name="Sieber C.M.K."/>
            <person name="Emerson J.B."/>
            <person name="Anantharaman K."/>
            <person name="Thomas B.C."/>
            <person name="Malmstrom R."/>
            <person name="Stieglmeier M."/>
            <person name="Klingl A."/>
            <person name="Woyke T."/>
            <person name="Ryan C.M."/>
            <person name="Banfield J.F."/>
        </authorList>
    </citation>
    <scope>NUCLEOTIDE SEQUENCE [LARGE SCALE GENOMIC DNA]</scope>
</reference>
<dbReference type="Pfam" id="PF07963">
    <property type="entry name" value="N_methyl"/>
    <property type="match status" value="1"/>
</dbReference>
<sequence>MTKNNGQSLIEVLAALAIVALVILGIVKATTVSVKNANYSQGQTKAVSLAQEKITDVIVLKNAGPQSFFASPPTPTQELVEGGEYCIKTVVSSDGQTATIEVYVYWGENGVGSDCSGKQYFHNYHVETNVTN</sequence>
<evidence type="ECO:0000313" key="1">
    <source>
        <dbReference type="EMBL" id="PIV00762.1"/>
    </source>
</evidence>
<dbReference type="InterPro" id="IPR012902">
    <property type="entry name" value="N_methyl_site"/>
</dbReference>
<dbReference type="Proteomes" id="UP000230399">
    <property type="component" value="Unassembled WGS sequence"/>
</dbReference>
<name>A0A2M7BCB9_9BACT</name>
<organism evidence="1 2">
    <name type="scientific">Candidatus Shapirobacteria bacterium CG03_land_8_20_14_0_80_40_19</name>
    <dbReference type="NCBI Taxonomy" id="1974880"/>
    <lineage>
        <taxon>Bacteria</taxon>
        <taxon>Candidatus Shapironibacteriota</taxon>
    </lineage>
</organism>
<gene>
    <name evidence="1" type="ORF">COS55_03045</name>
</gene>